<dbReference type="SUPFAM" id="SSF52058">
    <property type="entry name" value="L domain-like"/>
    <property type="match status" value="1"/>
</dbReference>
<proteinExistence type="predicted"/>
<dbReference type="FunFam" id="3.40.50.300:FF:001002">
    <property type="entry name" value="Disease resistance protein (TIR-NBS-LRR class)"/>
    <property type="match status" value="1"/>
</dbReference>
<dbReference type="ExpressionAtlas" id="A0A5S9WS49">
    <property type="expression patterns" value="baseline and differential"/>
</dbReference>
<dbReference type="GO" id="GO:0061809">
    <property type="term" value="F:NAD+ nucleosidase activity, cyclic ADP-ribose generating"/>
    <property type="evidence" value="ECO:0007669"/>
    <property type="project" value="UniProtKB-EC"/>
</dbReference>
<evidence type="ECO:0000256" key="1">
    <source>
        <dbReference type="ARBA" id="ARBA00011982"/>
    </source>
</evidence>
<dbReference type="InterPro" id="IPR027417">
    <property type="entry name" value="P-loop_NTPase"/>
</dbReference>
<dbReference type="InterPro" id="IPR035897">
    <property type="entry name" value="Toll_tir_struct_dom_sf"/>
</dbReference>
<dbReference type="Pfam" id="PF23282">
    <property type="entry name" value="WHD_ROQ1"/>
    <property type="match status" value="1"/>
</dbReference>
<dbReference type="InterPro" id="IPR000157">
    <property type="entry name" value="TIR_dom"/>
</dbReference>
<dbReference type="InterPro" id="IPR003593">
    <property type="entry name" value="AAA+_ATPase"/>
</dbReference>
<dbReference type="SUPFAM" id="SSF52540">
    <property type="entry name" value="P-loop containing nucleoside triphosphate hydrolases"/>
    <property type="match status" value="1"/>
</dbReference>
<keyword evidence="3" id="KW-0677">Repeat</keyword>
<dbReference type="EC" id="3.2.2.6" evidence="1"/>
<dbReference type="SMART" id="SM00382">
    <property type="entry name" value="AAA"/>
    <property type="match status" value="1"/>
</dbReference>
<name>A0A5S9WS49_ARATH</name>
<keyword evidence="4" id="KW-0378">Hydrolase</keyword>
<evidence type="ECO:0000313" key="9">
    <source>
        <dbReference type="EMBL" id="CAA0313162.1"/>
    </source>
</evidence>
<dbReference type="Gene3D" id="3.40.50.300">
    <property type="entry name" value="P-loop containing nucleotide triphosphate hydrolases"/>
    <property type="match status" value="1"/>
</dbReference>
<evidence type="ECO:0000259" key="8">
    <source>
        <dbReference type="PROSITE" id="PS50104"/>
    </source>
</evidence>
<evidence type="ECO:0000256" key="2">
    <source>
        <dbReference type="ARBA" id="ARBA00022614"/>
    </source>
</evidence>
<dbReference type="GO" id="GO:0007165">
    <property type="term" value="P:signal transduction"/>
    <property type="evidence" value="ECO:0007669"/>
    <property type="project" value="InterPro"/>
</dbReference>
<dbReference type="FunFam" id="3.80.10.10:FF:000386">
    <property type="entry name" value="Disease resistance protein RPS4"/>
    <property type="match status" value="1"/>
</dbReference>
<sequence>MASPSSFSSQNYKFNVFASFHGPDVRKTLLSHIRLQFNRNGITMFDDQKIVRSATIGPSLVEAIKESRISIVILSKKYASSSWCLDELVEILECKKAMGQIVMTIFYGVDPSDVRKQIGEFGIAFDETCARKTEEERQKWSKALNEVSNIAGEDFLRWDNEAIMIEKIARDVLDKLNATPSRDFDGMVGIEAHLREIKSLLDLDNVEVKIVAIAGPAGIGKTTIARALYGLLSKRFQLSCFVDNLRGSYHSGFDEYGFKLHLQEQFLSKVLNQSGMRICHLGAIKENLSDQRVLIILDDVNKLKQLEALANETTWFGPGSRIVVTTENKELLQQHGINNTYHVGFPSDEDALKILCRYAFKQTSPRHGFEELSECVTKLCGKLPLGLCVVGSSLRGKKEDEWEDVVTRLETILDQDIEDVLRVGYESLDKNAQTLFLHIAIFFNNEDGDLVKTMFAESDLDVKYGLKILENRSLIKMKIFSNGDTKIVMHRLLQQMGKRAIQKQEPWERQILIDAREICHVLEHAKGTGWNVHGISFDISRISEVSIRKKAFKRMPNLQFLKVYKSKDDGNNRMHVPEEMDFPCLLRLLDWKAYPSKSLPPTFNPEYLVELHMRYSQLEYLWQGTQPLKNLKKMNLSKSKNLKELPDLSNATNLEYLYLIGCESLIEIPSSISHLHKLKTLGAIGCINLEVIPAHMNLESLQGVFLGDCSRLRNIPVMSTNIKGLFITNTAVEGVPLFPGLEILDVSGSRNFKGLLTHLPTSLTTLKLCYTDIERIPDCFKSLHQLKWVDLHGCRRLASLPELPCSLLTLEADDCESLETVFCPLNTLKASFSFANCFKLGREARRAIIQHSFFMGKAVLPGREVPAVFDHRAKGYSLTIRPDGNPYTRFVFCVVVSRNQKSYKTIPPSLLWRRIIAQDEGYPVEVWSEIGDVFKYRTEHLLIFHFDFLEFENREIVFEFSSKFNHFDVIDCGAKILADGSIKGSYESGSDQAIEDEVVFEPSKAFGDEKDDDCCIL</sequence>
<protein>
    <recommendedName>
        <fullName evidence="1">ADP-ribosyl cyclase/cyclic ADP-ribose hydrolase</fullName>
        <ecNumber evidence="1">3.2.2.6</ecNumber>
    </recommendedName>
</protein>
<dbReference type="Pfam" id="PF01582">
    <property type="entry name" value="TIR"/>
    <property type="match status" value="1"/>
</dbReference>
<dbReference type="Gene3D" id="3.40.50.10140">
    <property type="entry name" value="Toll/interleukin-1 receptor homology (TIR) domain"/>
    <property type="match status" value="1"/>
</dbReference>
<evidence type="ECO:0000313" key="10">
    <source>
        <dbReference type="Proteomes" id="UP000434276"/>
    </source>
</evidence>
<accession>A0A5S9WS49</accession>
<dbReference type="FunFam" id="1.10.8.430:FF:000002">
    <property type="entry name" value="Disease resistance protein (TIR-NBS-LRR class)"/>
    <property type="match status" value="1"/>
</dbReference>
<dbReference type="InterPro" id="IPR011713">
    <property type="entry name" value="Leu-rich_rpt_3"/>
</dbReference>
<evidence type="ECO:0000256" key="7">
    <source>
        <dbReference type="ARBA" id="ARBA00047304"/>
    </source>
</evidence>
<dbReference type="Proteomes" id="UP000434276">
    <property type="component" value="Unassembled WGS sequence"/>
</dbReference>
<dbReference type="PANTHER" id="PTHR11017:SF418">
    <property type="entry name" value="DISEASE RESISTANCE PROTEIN (TIR-NBS-LRR CLASS) FAMILY-RELATED"/>
    <property type="match status" value="1"/>
</dbReference>
<dbReference type="EMBL" id="CACSHJ010000087">
    <property type="protein sequence ID" value="CAA0313162.1"/>
    <property type="molecule type" value="Genomic_DNA"/>
</dbReference>
<dbReference type="InterPro" id="IPR042197">
    <property type="entry name" value="Apaf_helical"/>
</dbReference>
<dbReference type="Gene3D" id="3.80.10.10">
    <property type="entry name" value="Ribonuclease Inhibitor"/>
    <property type="match status" value="2"/>
</dbReference>
<organism evidence="9 10">
    <name type="scientific">Arabidopsis thaliana</name>
    <name type="common">Mouse-ear cress</name>
    <dbReference type="NCBI Taxonomy" id="3702"/>
    <lineage>
        <taxon>Eukaryota</taxon>
        <taxon>Viridiplantae</taxon>
        <taxon>Streptophyta</taxon>
        <taxon>Embryophyta</taxon>
        <taxon>Tracheophyta</taxon>
        <taxon>Spermatophyta</taxon>
        <taxon>Magnoliopsida</taxon>
        <taxon>eudicotyledons</taxon>
        <taxon>Gunneridae</taxon>
        <taxon>Pentapetalae</taxon>
        <taxon>rosids</taxon>
        <taxon>malvids</taxon>
        <taxon>Brassicales</taxon>
        <taxon>Brassicaceae</taxon>
        <taxon>Camelineae</taxon>
        <taxon>Arabidopsis</taxon>
    </lineage>
</organism>
<evidence type="ECO:0000256" key="3">
    <source>
        <dbReference type="ARBA" id="ARBA00022737"/>
    </source>
</evidence>
<evidence type="ECO:0000256" key="6">
    <source>
        <dbReference type="ARBA" id="ARBA00023027"/>
    </source>
</evidence>
<gene>
    <name evidence="9" type="ORF">C24_LOCUS5273</name>
</gene>
<dbReference type="PRINTS" id="PR00364">
    <property type="entry name" value="DISEASERSIST"/>
</dbReference>
<dbReference type="OrthoDB" id="1936883at2759"/>
<keyword evidence="6" id="KW-0520">NAD</keyword>
<dbReference type="InterPro" id="IPR058192">
    <property type="entry name" value="WHD_ROQ1-like"/>
</dbReference>
<dbReference type="GO" id="GO:0043531">
    <property type="term" value="F:ADP binding"/>
    <property type="evidence" value="ECO:0007669"/>
    <property type="project" value="InterPro"/>
</dbReference>
<comment type="catalytic activity">
    <reaction evidence="7">
        <text>NAD(+) + H2O = ADP-D-ribose + nicotinamide + H(+)</text>
        <dbReference type="Rhea" id="RHEA:16301"/>
        <dbReference type="ChEBI" id="CHEBI:15377"/>
        <dbReference type="ChEBI" id="CHEBI:15378"/>
        <dbReference type="ChEBI" id="CHEBI:17154"/>
        <dbReference type="ChEBI" id="CHEBI:57540"/>
        <dbReference type="ChEBI" id="CHEBI:57967"/>
        <dbReference type="EC" id="3.2.2.6"/>
    </reaction>
    <physiologicalReaction direction="left-to-right" evidence="7">
        <dbReference type="Rhea" id="RHEA:16302"/>
    </physiologicalReaction>
</comment>
<reference evidence="9 10" key="1">
    <citation type="submission" date="2019-12" db="EMBL/GenBank/DDBJ databases">
        <authorList>
            <person name="Jiao W.-B."/>
            <person name="Schneeberger K."/>
        </authorList>
    </citation>
    <scope>NUCLEOTIDE SEQUENCE [LARGE SCALE GENOMIC DNA]</scope>
    <source>
        <strain evidence="10">cv. C24</strain>
    </source>
</reference>
<dbReference type="SUPFAM" id="SSF52200">
    <property type="entry name" value="Toll/Interleukin receptor TIR domain"/>
    <property type="match status" value="1"/>
</dbReference>
<dbReference type="InterPro" id="IPR044974">
    <property type="entry name" value="Disease_R_plants"/>
</dbReference>
<dbReference type="InterPro" id="IPR002182">
    <property type="entry name" value="NB-ARC"/>
</dbReference>
<dbReference type="PROSITE" id="PS50104">
    <property type="entry name" value="TIR"/>
    <property type="match status" value="1"/>
</dbReference>
<dbReference type="InterPro" id="IPR032675">
    <property type="entry name" value="LRR_dom_sf"/>
</dbReference>
<keyword evidence="2" id="KW-0433">Leucine-rich repeat</keyword>
<dbReference type="Pfam" id="PF07725">
    <property type="entry name" value="LRR_3"/>
    <property type="match status" value="1"/>
</dbReference>
<dbReference type="SMART" id="SM00255">
    <property type="entry name" value="TIR"/>
    <property type="match status" value="1"/>
</dbReference>
<evidence type="ECO:0000256" key="4">
    <source>
        <dbReference type="ARBA" id="ARBA00022801"/>
    </source>
</evidence>
<dbReference type="AlphaFoldDB" id="A0A5S9WS49"/>
<dbReference type="Pfam" id="PF00931">
    <property type="entry name" value="NB-ARC"/>
    <property type="match status" value="1"/>
</dbReference>
<dbReference type="GO" id="GO:0006952">
    <property type="term" value="P:defense response"/>
    <property type="evidence" value="ECO:0007669"/>
    <property type="project" value="UniProtKB-KW"/>
</dbReference>
<dbReference type="FunFam" id="3.40.50.10140:FF:000007">
    <property type="entry name" value="Disease resistance protein (TIR-NBS-LRR class)"/>
    <property type="match status" value="1"/>
</dbReference>
<evidence type="ECO:0000256" key="5">
    <source>
        <dbReference type="ARBA" id="ARBA00022821"/>
    </source>
</evidence>
<dbReference type="Gene3D" id="1.10.8.430">
    <property type="entry name" value="Helical domain of apoptotic protease-activating factors"/>
    <property type="match status" value="1"/>
</dbReference>
<dbReference type="PANTHER" id="PTHR11017">
    <property type="entry name" value="LEUCINE-RICH REPEAT-CONTAINING PROTEIN"/>
    <property type="match status" value="1"/>
</dbReference>
<keyword evidence="5" id="KW-0611">Plant defense</keyword>
<feature type="domain" description="TIR" evidence="8">
    <location>
        <begin position="12"/>
        <end position="176"/>
    </location>
</feature>